<sequence length="346" mass="40370">MEICSNNLKRLFDYHYDEKISNNRKIKEYYERELKLLKKFQNDLDCTNQNNNEYNKNEELNRNKSMVMLYKFSLIINIVRLFINLFASYTSGSYSVISTLIDSILDLGTEGIIHYTHFIIENTNTWLYPRGRKSLEIVSCIICSIIIGISNVIMIFNSLKAIINDKITLNINSLTLFIIIFGITCKILLLILYKKTNTPSSRVISFDLKNDILTNIVALVCAYIGKKYWIYIDPIGAIIVCLFVVYSWYGNLKEQIPLIVGGQLKQEEYNRIIHLSITHDRRIISLNHIMVYYIGVKAQVELHIVMDEKLSLKDTHDITEELTHKLTTLEFVERVFIYCICKVDED</sequence>
<dbReference type="GO" id="GO:0008324">
    <property type="term" value="F:monoatomic cation transmembrane transporter activity"/>
    <property type="evidence" value="ECO:0007669"/>
    <property type="project" value="InterPro"/>
</dbReference>
<dbReference type="PANTHER" id="PTHR43840">
    <property type="entry name" value="MITOCHONDRIAL METAL TRANSPORTER 1-RELATED"/>
    <property type="match status" value="1"/>
</dbReference>
<dbReference type="NCBIfam" id="TIGR01297">
    <property type="entry name" value="CDF"/>
    <property type="match status" value="1"/>
</dbReference>
<evidence type="ECO:0000256" key="4">
    <source>
        <dbReference type="ARBA" id="ARBA00022692"/>
    </source>
</evidence>
<dbReference type="Gene3D" id="1.20.1510.10">
    <property type="entry name" value="Cation efflux protein transmembrane domain"/>
    <property type="match status" value="1"/>
</dbReference>
<keyword evidence="6 7" id="KW-0472">Membrane</keyword>
<evidence type="ECO:0000259" key="9">
    <source>
        <dbReference type="Pfam" id="PF16916"/>
    </source>
</evidence>
<dbReference type="Proteomes" id="UP000038045">
    <property type="component" value="Unplaced"/>
</dbReference>
<reference evidence="11" key="1">
    <citation type="submission" date="2017-02" db="UniProtKB">
        <authorList>
            <consortium name="WormBaseParasite"/>
        </authorList>
    </citation>
    <scope>IDENTIFICATION</scope>
</reference>
<dbReference type="STRING" id="131310.A0A0N4ZR94"/>
<feature type="transmembrane region" description="Helical" evidence="7">
    <location>
        <begin position="228"/>
        <end position="249"/>
    </location>
</feature>
<evidence type="ECO:0000256" key="5">
    <source>
        <dbReference type="ARBA" id="ARBA00022989"/>
    </source>
</evidence>
<dbReference type="InterPro" id="IPR036837">
    <property type="entry name" value="Cation_efflux_CTD_sf"/>
</dbReference>
<accession>A0A0N4ZR94</accession>
<feature type="domain" description="Cation efflux protein transmembrane" evidence="8">
    <location>
        <begin position="72"/>
        <end position="258"/>
    </location>
</feature>
<dbReference type="AlphaFoldDB" id="A0A0N4ZR94"/>
<dbReference type="SUPFAM" id="SSF160240">
    <property type="entry name" value="Cation efflux protein cytoplasmic domain-like"/>
    <property type="match status" value="1"/>
</dbReference>
<evidence type="ECO:0000256" key="7">
    <source>
        <dbReference type="SAM" id="Phobius"/>
    </source>
</evidence>
<keyword evidence="3" id="KW-0813">Transport</keyword>
<dbReference type="InterPro" id="IPR058533">
    <property type="entry name" value="Cation_efflux_TM"/>
</dbReference>
<dbReference type="InterPro" id="IPR027470">
    <property type="entry name" value="Cation_efflux_CTD"/>
</dbReference>
<comment type="similarity">
    <text evidence="2">Belongs to the cation diffusion facilitator (CDF) transporter (TC 2.A.4) family. SLC30A subfamily.</text>
</comment>
<dbReference type="InterPro" id="IPR027469">
    <property type="entry name" value="Cation_efflux_TMD_sf"/>
</dbReference>
<keyword evidence="4 7" id="KW-0812">Transmembrane</keyword>
<protein>
    <submittedName>
        <fullName evidence="11">ZT_dimer domain-containing protein</fullName>
    </submittedName>
</protein>
<keyword evidence="10" id="KW-1185">Reference proteome</keyword>
<feature type="transmembrane region" description="Helical" evidence="7">
    <location>
        <begin position="171"/>
        <end position="193"/>
    </location>
</feature>
<evidence type="ECO:0000259" key="8">
    <source>
        <dbReference type="Pfam" id="PF01545"/>
    </source>
</evidence>
<dbReference type="Gene3D" id="3.30.70.1350">
    <property type="entry name" value="Cation efflux protein, cytoplasmic domain"/>
    <property type="match status" value="1"/>
</dbReference>
<organism evidence="10 11">
    <name type="scientific">Parastrongyloides trichosuri</name>
    <name type="common">Possum-specific nematode worm</name>
    <dbReference type="NCBI Taxonomy" id="131310"/>
    <lineage>
        <taxon>Eukaryota</taxon>
        <taxon>Metazoa</taxon>
        <taxon>Ecdysozoa</taxon>
        <taxon>Nematoda</taxon>
        <taxon>Chromadorea</taxon>
        <taxon>Rhabditida</taxon>
        <taxon>Tylenchina</taxon>
        <taxon>Panagrolaimomorpha</taxon>
        <taxon>Strongyloidoidea</taxon>
        <taxon>Strongyloididae</taxon>
        <taxon>Parastrongyloides</taxon>
    </lineage>
</organism>
<comment type="subcellular location">
    <subcellularLocation>
        <location evidence="1">Membrane</location>
        <topology evidence="1">Multi-pass membrane protein</topology>
    </subcellularLocation>
</comment>
<evidence type="ECO:0000256" key="3">
    <source>
        <dbReference type="ARBA" id="ARBA00022448"/>
    </source>
</evidence>
<feature type="domain" description="Cation efflux protein cytoplasmic" evidence="9">
    <location>
        <begin position="265"/>
        <end position="327"/>
    </location>
</feature>
<dbReference type="Pfam" id="PF01545">
    <property type="entry name" value="Cation_efflux"/>
    <property type="match status" value="1"/>
</dbReference>
<evidence type="ECO:0000313" key="10">
    <source>
        <dbReference type="Proteomes" id="UP000038045"/>
    </source>
</evidence>
<dbReference type="GO" id="GO:0016020">
    <property type="term" value="C:membrane"/>
    <property type="evidence" value="ECO:0007669"/>
    <property type="project" value="UniProtKB-SubCell"/>
</dbReference>
<dbReference type="WBParaSite" id="PTRK_0001102900.1">
    <property type="protein sequence ID" value="PTRK_0001102900.1"/>
    <property type="gene ID" value="PTRK_0001102900"/>
</dbReference>
<dbReference type="PANTHER" id="PTHR43840:SF17">
    <property type="entry name" value="CATION EFFLUX PROTEIN CYTOPLASMIC DOMAIN-CONTAINING PROTEIN"/>
    <property type="match status" value="1"/>
</dbReference>
<evidence type="ECO:0000256" key="2">
    <source>
        <dbReference type="ARBA" id="ARBA00008873"/>
    </source>
</evidence>
<dbReference type="InterPro" id="IPR050291">
    <property type="entry name" value="CDF_Transporter"/>
</dbReference>
<keyword evidence="5 7" id="KW-1133">Transmembrane helix</keyword>
<feature type="transmembrane region" description="Helical" evidence="7">
    <location>
        <begin position="135"/>
        <end position="159"/>
    </location>
</feature>
<evidence type="ECO:0000256" key="1">
    <source>
        <dbReference type="ARBA" id="ARBA00004141"/>
    </source>
</evidence>
<dbReference type="SUPFAM" id="SSF161111">
    <property type="entry name" value="Cation efflux protein transmembrane domain-like"/>
    <property type="match status" value="1"/>
</dbReference>
<dbReference type="Pfam" id="PF16916">
    <property type="entry name" value="ZT_dimer"/>
    <property type="match status" value="1"/>
</dbReference>
<dbReference type="InterPro" id="IPR002524">
    <property type="entry name" value="Cation_efflux"/>
</dbReference>
<evidence type="ECO:0000256" key="6">
    <source>
        <dbReference type="ARBA" id="ARBA00023136"/>
    </source>
</evidence>
<evidence type="ECO:0000313" key="11">
    <source>
        <dbReference type="WBParaSite" id="PTRK_0001102900.1"/>
    </source>
</evidence>
<proteinExistence type="inferred from homology"/>
<name>A0A0N4ZR94_PARTI</name>